<proteinExistence type="predicted"/>
<organism evidence="1">
    <name type="scientific">Rhizophora mucronata</name>
    <name type="common">Asiatic mangrove</name>
    <dbReference type="NCBI Taxonomy" id="61149"/>
    <lineage>
        <taxon>Eukaryota</taxon>
        <taxon>Viridiplantae</taxon>
        <taxon>Streptophyta</taxon>
        <taxon>Embryophyta</taxon>
        <taxon>Tracheophyta</taxon>
        <taxon>Spermatophyta</taxon>
        <taxon>Magnoliopsida</taxon>
        <taxon>eudicotyledons</taxon>
        <taxon>Gunneridae</taxon>
        <taxon>Pentapetalae</taxon>
        <taxon>rosids</taxon>
        <taxon>fabids</taxon>
        <taxon>Malpighiales</taxon>
        <taxon>Rhizophoraceae</taxon>
        <taxon>Rhizophora</taxon>
    </lineage>
</organism>
<sequence length="91" mass="10184">MSNELLGLAATCPVHLTYLKNKSDADWVQNGFVQPNKCYGMHSSNHCFSLHFKENQKLNAALTLCTGNFLCLDRCLILLFMCPPKKGHLQG</sequence>
<evidence type="ECO:0000313" key="1">
    <source>
        <dbReference type="EMBL" id="MBX69292.1"/>
    </source>
</evidence>
<dbReference type="AlphaFoldDB" id="A0A2P2QQJ3"/>
<name>A0A2P2QQJ3_RHIMU</name>
<protein>
    <submittedName>
        <fullName evidence="1">Uncharacterized protein</fullName>
    </submittedName>
</protein>
<reference evidence="1" key="1">
    <citation type="submission" date="2018-02" db="EMBL/GenBank/DDBJ databases">
        <title>Rhizophora mucronata_Transcriptome.</title>
        <authorList>
            <person name="Meera S.P."/>
            <person name="Sreeshan A."/>
            <person name="Augustine A."/>
        </authorList>
    </citation>
    <scope>NUCLEOTIDE SEQUENCE</scope>
    <source>
        <tissue evidence="1">Leaf</tissue>
    </source>
</reference>
<dbReference type="EMBL" id="GGEC01088808">
    <property type="protein sequence ID" value="MBX69292.1"/>
    <property type="molecule type" value="Transcribed_RNA"/>
</dbReference>
<accession>A0A2P2QQJ3</accession>